<keyword evidence="3" id="KW-1185">Reference proteome</keyword>
<reference evidence="2 3" key="1">
    <citation type="submission" date="2016-04" db="EMBL/GenBank/DDBJ databases">
        <title>Comparative Genomics and Epigenetics of Sporosarcina ureae.</title>
        <authorList>
            <person name="Oliver A.S."/>
            <person name="Cooper K.K."/>
        </authorList>
    </citation>
    <scope>NUCLEOTIDE SEQUENCE [LARGE SCALE GENOMIC DNA]</scope>
    <source>
        <strain evidence="2 3">S204</strain>
    </source>
</reference>
<evidence type="ECO:0000313" key="2">
    <source>
        <dbReference type="EMBL" id="ARF12772.1"/>
    </source>
</evidence>
<evidence type="ECO:0000259" key="1">
    <source>
        <dbReference type="PROSITE" id="PS51704"/>
    </source>
</evidence>
<dbReference type="Proteomes" id="UP000192486">
    <property type="component" value="Chromosome"/>
</dbReference>
<gene>
    <name evidence="2" type="ORF">SporoS204_00460</name>
</gene>
<dbReference type="RefSeq" id="WP_029054573.1">
    <property type="nucleotide sequence ID" value="NZ_CP015108.1"/>
</dbReference>
<dbReference type="PANTHER" id="PTHR46211:SF1">
    <property type="entry name" value="GLYCEROPHOSPHODIESTER PHOSPHODIESTERASE, CYTOPLASMIC"/>
    <property type="match status" value="1"/>
</dbReference>
<dbReference type="PANTHER" id="PTHR46211">
    <property type="entry name" value="GLYCEROPHOSPHORYL DIESTER PHOSPHODIESTERASE"/>
    <property type="match status" value="1"/>
</dbReference>
<protein>
    <recommendedName>
        <fullName evidence="1">GP-PDE domain-containing protein</fullName>
    </recommendedName>
</protein>
<dbReference type="InterPro" id="IPR017946">
    <property type="entry name" value="PLC-like_Pdiesterase_TIM-brl"/>
</dbReference>
<evidence type="ECO:0000313" key="3">
    <source>
        <dbReference type="Proteomes" id="UP000192486"/>
    </source>
</evidence>
<dbReference type="PROSITE" id="PS51704">
    <property type="entry name" value="GP_PDE"/>
    <property type="match status" value="1"/>
</dbReference>
<dbReference type="EMBL" id="CP015108">
    <property type="protein sequence ID" value="ARF12772.1"/>
    <property type="molecule type" value="Genomic_DNA"/>
</dbReference>
<dbReference type="SUPFAM" id="SSF51695">
    <property type="entry name" value="PLC-like phosphodiesterases"/>
    <property type="match status" value="1"/>
</dbReference>
<dbReference type="Gene3D" id="3.20.20.190">
    <property type="entry name" value="Phosphatidylinositol (PI) phosphodiesterase"/>
    <property type="match status" value="1"/>
</dbReference>
<organism evidence="2 3">
    <name type="scientific">Sporosarcina ureae</name>
    <dbReference type="NCBI Taxonomy" id="1571"/>
    <lineage>
        <taxon>Bacteria</taxon>
        <taxon>Bacillati</taxon>
        <taxon>Bacillota</taxon>
        <taxon>Bacilli</taxon>
        <taxon>Bacillales</taxon>
        <taxon>Caryophanaceae</taxon>
        <taxon>Sporosarcina</taxon>
    </lineage>
</organism>
<sequence>MSDSKIFAHRGASGNYFENTMRAFLGALQKGADGIELDVQQTSDGQLVVIHDNDLARLAGIDQRIDQLTSQELQQIKIGKSRYRRMFGHPIPLLFDVVTFCSEHNLALNVELKETVYGQVAVLEQILHYVEPLSDVHLSSFDYETLCMVKELNPDMETALLLRKKSVDWQNLDSYEVDAFHFHKRLWKEPFKSHLLESGKILRMYGVTGAESILSTTPEVTGWITDYPKRVRKKIKGSR</sequence>
<name>A0ABM6JRV4_SPOUR</name>
<dbReference type="InterPro" id="IPR030395">
    <property type="entry name" value="GP_PDE_dom"/>
</dbReference>
<feature type="domain" description="GP-PDE" evidence="1">
    <location>
        <begin position="4"/>
        <end position="235"/>
    </location>
</feature>
<dbReference type="Pfam" id="PF03009">
    <property type="entry name" value="GDPD"/>
    <property type="match status" value="1"/>
</dbReference>
<proteinExistence type="predicted"/>
<accession>A0ABM6JRV4</accession>